<dbReference type="FunFam" id="3.30.50.10:FF:000032">
    <property type="entry name" value="Transcription factor GATA-3"/>
    <property type="match status" value="1"/>
</dbReference>
<dbReference type="STRING" id="451379.A0A0N5APC6"/>
<dbReference type="PANTHER" id="PTHR10071:SF281">
    <property type="entry name" value="BOX A-BINDING FACTOR-RELATED"/>
    <property type="match status" value="1"/>
</dbReference>
<dbReference type="GO" id="GO:0009888">
    <property type="term" value="P:tissue development"/>
    <property type="evidence" value="ECO:0007669"/>
    <property type="project" value="UniProtKB-ARBA"/>
</dbReference>
<dbReference type="PRINTS" id="PR00619">
    <property type="entry name" value="GATAZNFINGER"/>
</dbReference>
<feature type="compositionally biased region" description="Polar residues" evidence="10">
    <location>
        <begin position="75"/>
        <end position="98"/>
    </location>
</feature>
<dbReference type="PROSITE" id="PS00344">
    <property type="entry name" value="GATA_ZN_FINGER_1"/>
    <property type="match status" value="1"/>
</dbReference>
<dbReference type="GO" id="GO:0005634">
    <property type="term" value="C:nucleus"/>
    <property type="evidence" value="ECO:0007669"/>
    <property type="project" value="UniProtKB-SubCell"/>
</dbReference>
<evidence type="ECO:0000256" key="1">
    <source>
        <dbReference type="ARBA" id="ARBA00004123"/>
    </source>
</evidence>
<comment type="subcellular location">
    <subcellularLocation>
        <location evidence="1">Nucleus</location>
    </subcellularLocation>
</comment>
<keyword evidence="5" id="KW-0805">Transcription regulation</keyword>
<dbReference type="WBParaSite" id="SMUV_0000649801-mRNA-1">
    <property type="protein sequence ID" value="SMUV_0000649801-mRNA-1"/>
    <property type="gene ID" value="SMUV_0000649801"/>
</dbReference>
<evidence type="ECO:0000256" key="10">
    <source>
        <dbReference type="SAM" id="MobiDB-lite"/>
    </source>
</evidence>
<dbReference type="Gene3D" id="3.30.50.10">
    <property type="entry name" value="Erythroid Transcription Factor GATA-1, subunit A"/>
    <property type="match status" value="1"/>
</dbReference>
<name>A0A0N5APC6_9BILA</name>
<evidence type="ECO:0000256" key="2">
    <source>
        <dbReference type="ARBA" id="ARBA00022723"/>
    </source>
</evidence>
<protein>
    <submittedName>
        <fullName evidence="13">GATA-type domain-containing protein</fullName>
    </submittedName>
</protein>
<keyword evidence="7" id="KW-0804">Transcription</keyword>
<reference evidence="13" key="1">
    <citation type="submission" date="2017-02" db="UniProtKB">
        <authorList>
            <consortium name="WormBaseParasite"/>
        </authorList>
    </citation>
    <scope>IDENTIFICATION</scope>
</reference>
<keyword evidence="2" id="KW-0479">Metal-binding</keyword>
<dbReference type="Pfam" id="PF00320">
    <property type="entry name" value="GATA"/>
    <property type="match status" value="1"/>
</dbReference>
<keyword evidence="12" id="KW-1185">Reference proteome</keyword>
<dbReference type="CDD" id="cd00202">
    <property type="entry name" value="ZnF_GATA"/>
    <property type="match status" value="1"/>
</dbReference>
<dbReference type="InterPro" id="IPR039355">
    <property type="entry name" value="Transcription_factor_GATA"/>
</dbReference>
<dbReference type="SMART" id="SM00401">
    <property type="entry name" value="ZnF_GATA"/>
    <property type="match status" value="1"/>
</dbReference>
<evidence type="ECO:0000259" key="11">
    <source>
        <dbReference type="PROSITE" id="PS50114"/>
    </source>
</evidence>
<evidence type="ECO:0000256" key="6">
    <source>
        <dbReference type="ARBA" id="ARBA00023125"/>
    </source>
</evidence>
<evidence type="ECO:0000313" key="13">
    <source>
        <dbReference type="WBParaSite" id="SMUV_0000649801-mRNA-1"/>
    </source>
</evidence>
<evidence type="ECO:0000256" key="4">
    <source>
        <dbReference type="ARBA" id="ARBA00022833"/>
    </source>
</evidence>
<evidence type="ECO:0000256" key="8">
    <source>
        <dbReference type="ARBA" id="ARBA00023242"/>
    </source>
</evidence>
<keyword evidence="6" id="KW-0238">DNA-binding</keyword>
<keyword evidence="8" id="KW-0539">Nucleus</keyword>
<feature type="domain" description="GATA-type" evidence="11">
    <location>
        <begin position="11"/>
        <end position="64"/>
    </location>
</feature>
<feature type="region of interest" description="Disordered" evidence="10">
    <location>
        <begin position="55"/>
        <end position="98"/>
    </location>
</feature>
<dbReference type="GO" id="GO:0045165">
    <property type="term" value="P:cell fate commitment"/>
    <property type="evidence" value="ECO:0007669"/>
    <property type="project" value="TreeGrafter"/>
</dbReference>
<dbReference type="AlphaFoldDB" id="A0A0N5APC6"/>
<organism evidence="12 13">
    <name type="scientific">Syphacia muris</name>
    <dbReference type="NCBI Taxonomy" id="451379"/>
    <lineage>
        <taxon>Eukaryota</taxon>
        <taxon>Metazoa</taxon>
        <taxon>Ecdysozoa</taxon>
        <taxon>Nematoda</taxon>
        <taxon>Chromadorea</taxon>
        <taxon>Rhabditida</taxon>
        <taxon>Spirurina</taxon>
        <taxon>Oxyuridomorpha</taxon>
        <taxon>Oxyuroidea</taxon>
        <taxon>Oxyuridae</taxon>
        <taxon>Syphacia</taxon>
    </lineage>
</organism>
<evidence type="ECO:0000256" key="3">
    <source>
        <dbReference type="ARBA" id="ARBA00022771"/>
    </source>
</evidence>
<evidence type="ECO:0000256" key="9">
    <source>
        <dbReference type="PROSITE-ProRule" id="PRU00094"/>
    </source>
</evidence>
<evidence type="ECO:0000256" key="5">
    <source>
        <dbReference type="ARBA" id="ARBA00023015"/>
    </source>
</evidence>
<dbReference type="GO" id="GO:0000978">
    <property type="term" value="F:RNA polymerase II cis-regulatory region sequence-specific DNA binding"/>
    <property type="evidence" value="ECO:0007669"/>
    <property type="project" value="TreeGrafter"/>
</dbReference>
<proteinExistence type="predicted"/>
<dbReference type="GO" id="GO:0000981">
    <property type="term" value="F:DNA-binding transcription factor activity, RNA polymerase II-specific"/>
    <property type="evidence" value="ECO:0007669"/>
    <property type="project" value="TreeGrafter"/>
</dbReference>
<dbReference type="PANTHER" id="PTHR10071">
    <property type="entry name" value="TRANSCRIPTION FACTOR GATA FAMILY MEMBER"/>
    <property type="match status" value="1"/>
</dbReference>
<dbReference type="GO" id="GO:0008270">
    <property type="term" value="F:zinc ion binding"/>
    <property type="evidence" value="ECO:0007669"/>
    <property type="project" value="UniProtKB-KW"/>
</dbReference>
<dbReference type="GO" id="GO:0000122">
    <property type="term" value="P:negative regulation of transcription by RNA polymerase II"/>
    <property type="evidence" value="ECO:0007669"/>
    <property type="project" value="TreeGrafter"/>
</dbReference>
<evidence type="ECO:0000313" key="12">
    <source>
        <dbReference type="Proteomes" id="UP000046393"/>
    </source>
</evidence>
<dbReference type="InterPro" id="IPR000679">
    <property type="entry name" value="Znf_GATA"/>
</dbReference>
<accession>A0A0N5APC6</accession>
<keyword evidence="4" id="KW-0862">Zinc</keyword>
<evidence type="ECO:0000256" key="7">
    <source>
        <dbReference type="ARBA" id="ARBA00023163"/>
    </source>
</evidence>
<dbReference type="Proteomes" id="UP000046393">
    <property type="component" value="Unplaced"/>
</dbReference>
<sequence>LSPDHNQTSQKRQGLTCTNCKGTTTTLWRRNSDGQPVCNACGLYFKLHNMNRPLNMMKGTLQKRKRKPRNDANGRVTSKKSSLNADRNYRTYNSPTNS</sequence>
<dbReference type="PROSITE" id="PS50114">
    <property type="entry name" value="GATA_ZN_FINGER_2"/>
    <property type="match status" value="1"/>
</dbReference>
<dbReference type="InterPro" id="IPR013088">
    <property type="entry name" value="Znf_NHR/GATA"/>
</dbReference>
<dbReference type="GO" id="GO:0045944">
    <property type="term" value="P:positive regulation of transcription by RNA polymerase II"/>
    <property type="evidence" value="ECO:0007669"/>
    <property type="project" value="TreeGrafter"/>
</dbReference>
<dbReference type="SUPFAM" id="SSF57716">
    <property type="entry name" value="Glucocorticoid receptor-like (DNA-binding domain)"/>
    <property type="match status" value="1"/>
</dbReference>
<keyword evidence="3 9" id="KW-0863">Zinc-finger</keyword>